<evidence type="ECO:0000256" key="1">
    <source>
        <dbReference type="SAM" id="MobiDB-lite"/>
    </source>
</evidence>
<feature type="region of interest" description="Disordered" evidence="1">
    <location>
        <begin position="212"/>
        <end position="256"/>
    </location>
</feature>
<reference evidence="2 3" key="1">
    <citation type="journal article" date="2016" name="Mol. Biol. Evol.">
        <title>Comparative Genomics of Early-Diverging Mushroom-Forming Fungi Provides Insights into the Origins of Lignocellulose Decay Capabilities.</title>
        <authorList>
            <person name="Nagy L.G."/>
            <person name="Riley R."/>
            <person name="Tritt A."/>
            <person name="Adam C."/>
            <person name="Daum C."/>
            <person name="Floudas D."/>
            <person name="Sun H."/>
            <person name="Yadav J.S."/>
            <person name="Pangilinan J."/>
            <person name="Larsson K.H."/>
            <person name="Matsuura K."/>
            <person name="Barry K."/>
            <person name="Labutti K."/>
            <person name="Kuo R."/>
            <person name="Ohm R.A."/>
            <person name="Bhattacharya S.S."/>
            <person name="Shirouzu T."/>
            <person name="Yoshinaga Y."/>
            <person name="Martin F.M."/>
            <person name="Grigoriev I.V."/>
            <person name="Hibbett D.S."/>
        </authorList>
    </citation>
    <scope>NUCLEOTIDE SEQUENCE [LARGE SCALE GENOMIC DNA]</scope>
    <source>
        <strain evidence="2 3">HHB9708</strain>
    </source>
</reference>
<dbReference type="Proteomes" id="UP000076722">
    <property type="component" value="Unassembled WGS sequence"/>
</dbReference>
<feature type="compositionally biased region" description="Acidic residues" evidence="1">
    <location>
        <begin position="224"/>
        <end position="256"/>
    </location>
</feature>
<accession>A0A164MYQ2</accession>
<name>A0A164MYQ2_9AGAM</name>
<dbReference type="AlphaFoldDB" id="A0A164MYQ2"/>
<keyword evidence="3" id="KW-1185">Reference proteome</keyword>
<sequence length="256" mass="28888">MSDPKSAHNELRNALQEAQRTQLSFATKKFRDAEFAFGTSPQTIHYYTTPDGKNAVTLRAETEIKYQGDQMLEDWKASPNGHLIDNLPKTVAFSDAFLVDRFAVLEETVNDLVENIWEFLPHSMVYQCINLIIDPNATIRRGFGQSVRDQIIDHMERRYRNPDTSSEFDSGSASGSTSDRSSSDISLFSVPGTSKALAEILRSNNTNAVRDYAADYNHAQDHMDDPDEEMDNTFYADDETEQGAAEESDQEMDADY</sequence>
<feature type="region of interest" description="Disordered" evidence="1">
    <location>
        <begin position="156"/>
        <end position="185"/>
    </location>
</feature>
<evidence type="ECO:0000313" key="3">
    <source>
        <dbReference type="Proteomes" id="UP000076722"/>
    </source>
</evidence>
<proteinExistence type="predicted"/>
<dbReference type="EMBL" id="KV419454">
    <property type="protein sequence ID" value="KZS87182.1"/>
    <property type="molecule type" value="Genomic_DNA"/>
</dbReference>
<evidence type="ECO:0000313" key="2">
    <source>
        <dbReference type="EMBL" id="KZS87182.1"/>
    </source>
</evidence>
<organism evidence="2 3">
    <name type="scientific">Sistotremastrum niveocremeum HHB9708</name>
    <dbReference type="NCBI Taxonomy" id="1314777"/>
    <lineage>
        <taxon>Eukaryota</taxon>
        <taxon>Fungi</taxon>
        <taxon>Dikarya</taxon>
        <taxon>Basidiomycota</taxon>
        <taxon>Agaricomycotina</taxon>
        <taxon>Agaricomycetes</taxon>
        <taxon>Sistotremastrales</taxon>
        <taxon>Sistotremastraceae</taxon>
        <taxon>Sertulicium</taxon>
        <taxon>Sertulicium niveocremeum</taxon>
    </lineage>
</organism>
<protein>
    <submittedName>
        <fullName evidence="2">Uncharacterized protein</fullName>
    </submittedName>
</protein>
<feature type="compositionally biased region" description="Low complexity" evidence="1">
    <location>
        <begin position="163"/>
        <end position="185"/>
    </location>
</feature>
<gene>
    <name evidence="2" type="ORF">SISNIDRAFT_491247</name>
</gene>